<comment type="caution">
    <text evidence="9">The sequence shown here is derived from an EMBL/GenBank/DDBJ whole genome shotgun (WGS) entry which is preliminary data.</text>
</comment>
<dbReference type="AlphaFoldDB" id="A0A9N9J7U6"/>
<dbReference type="EMBL" id="CAJVPV010042126">
    <property type="protein sequence ID" value="CAG8763413.1"/>
    <property type="molecule type" value="Genomic_DNA"/>
</dbReference>
<protein>
    <submittedName>
        <fullName evidence="9">11834_t:CDS:1</fullName>
    </submittedName>
</protein>
<comment type="similarity">
    <text evidence="1 8">Belongs to the cytochrome P450 family.</text>
</comment>
<evidence type="ECO:0000256" key="8">
    <source>
        <dbReference type="RuleBase" id="RU000461"/>
    </source>
</evidence>
<dbReference type="PANTHER" id="PTHR24291:SF50">
    <property type="entry name" value="BIFUNCTIONAL ALBAFLAVENONE MONOOXYGENASE_TERPENE SYNTHASE"/>
    <property type="match status" value="1"/>
</dbReference>
<dbReference type="GO" id="GO:0016705">
    <property type="term" value="F:oxidoreductase activity, acting on paired donors, with incorporation or reduction of molecular oxygen"/>
    <property type="evidence" value="ECO:0007669"/>
    <property type="project" value="InterPro"/>
</dbReference>
<accession>A0A9N9J7U6</accession>
<evidence type="ECO:0000256" key="3">
    <source>
        <dbReference type="ARBA" id="ARBA00022723"/>
    </source>
</evidence>
<dbReference type="PRINTS" id="PR00463">
    <property type="entry name" value="EP450I"/>
</dbReference>
<evidence type="ECO:0000256" key="7">
    <source>
        <dbReference type="PIRSR" id="PIRSR602401-1"/>
    </source>
</evidence>
<sequence>FIRDFPGVRWYVQKLKGHFFWLKDSIRNIVKERRKEIERTPEDQELTHDLLTMFLTINTPRDVTEKIADSLHDQPMSDEEISGNFLEAVSAGIDTSSNTLCFIVHFLSHYPNVRERLVEEIDRVFGKDPNHQITFEDIGKLKYCEASIRECLRVFSIIPVMFKKNTNPDIVGGLLYPADTQFYINLQGIHKQKSLWSNPEEFNPDRFMDKNNPESKNSLYIFGGGMKKCPGRNLAMLELKTSLSLLYRKYDVELVDMNAPINYYTTAVRTCRELKLRFKKREIWR</sequence>
<keyword evidence="4 8" id="KW-0560">Oxidoreductase</keyword>
<evidence type="ECO:0000313" key="10">
    <source>
        <dbReference type="Proteomes" id="UP000789342"/>
    </source>
</evidence>
<dbReference type="InterPro" id="IPR002401">
    <property type="entry name" value="Cyt_P450_E_grp-I"/>
</dbReference>
<keyword evidence="5 7" id="KW-0408">Iron</keyword>
<dbReference type="PRINTS" id="PR00385">
    <property type="entry name" value="P450"/>
</dbReference>
<feature type="non-terminal residue" evidence="9">
    <location>
        <position position="285"/>
    </location>
</feature>
<keyword evidence="3 7" id="KW-0479">Metal-binding</keyword>
<dbReference type="Pfam" id="PF00067">
    <property type="entry name" value="p450"/>
    <property type="match status" value="1"/>
</dbReference>
<dbReference type="InterPro" id="IPR001128">
    <property type="entry name" value="Cyt_P450"/>
</dbReference>
<proteinExistence type="inferred from homology"/>
<feature type="binding site" description="axial binding residue" evidence="7">
    <location>
        <position position="229"/>
    </location>
    <ligand>
        <name>heme</name>
        <dbReference type="ChEBI" id="CHEBI:30413"/>
    </ligand>
    <ligandPart>
        <name>Fe</name>
        <dbReference type="ChEBI" id="CHEBI:18248"/>
    </ligandPart>
</feature>
<dbReference type="InterPro" id="IPR017972">
    <property type="entry name" value="Cyt_P450_CS"/>
</dbReference>
<keyword evidence="6 8" id="KW-0503">Monooxygenase</keyword>
<reference evidence="9" key="1">
    <citation type="submission" date="2021-06" db="EMBL/GenBank/DDBJ databases">
        <authorList>
            <person name="Kallberg Y."/>
            <person name="Tangrot J."/>
            <person name="Rosling A."/>
        </authorList>
    </citation>
    <scope>NUCLEOTIDE SEQUENCE</scope>
    <source>
        <strain evidence="9">CL551</strain>
    </source>
</reference>
<dbReference type="Proteomes" id="UP000789342">
    <property type="component" value="Unassembled WGS sequence"/>
</dbReference>
<evidence type="ECO:0000256" key="4">
    <source>
        <dbReference type="ARBA" id="ARBA00023002"/>
    </source>
</evidence>
<dbReference type="PROSITE" id="PS00086">
    <property type="entry name" value="CYTOCHROME_P450"/>
    <property type="match status" value="1"/>
</dbReference>
<evidence type="ECO:0000256" key="6">
    <source>
        <dbReference type="ARBA" id="ARBA00023033"/>
    </source>
</evidence>
<keyword evidence="10" id="KW-1185">Reference proteome</keyword>
<dbReference type="SUPFAM" id="SSF48264">
    <property type="entry name" value="Cytochrome P450"/>
    <property type="match status" value="1"/>
</dbReference>
<dbReference type="GO" id="GO:0005506">
    <property type="term" value="F:iron ion binding"/>
    <property type="evidence" value="ECO:0007669"/>
    <property type="project" value="InterPro"/>
</dbReference>
<keyword evidence="2 7" id="KW-0349">Heme</keyword>
<dbReference type="PANTHER" id="PTHR24291">
    <property type="entry name" value="CYTOCHROME P450 FAMILY 4"/>
    <property type="match status" value="1"/>
</dbReference>
<gene>
    <name evidence="9" type="ORF">AMORRO_LOCUS16090</name>
</gene>
<dbReference type="Gene3D" id="1.10.630.10">
    <property type="entry name" value="Cytochrome P450"/>
    <property type="match status" value="1"/>
</dbReference>
<evidence type="ECO:0000313" key="9">
    <source>
        <dbReference type="EMBL" id="CAG8763413.1"/>
    </source>
</evidence>
<dbReference type="InterPro" id="IPR036396">
    <property type="entry name" value="Cyt_P450_sf"/>
</dbReference>
<evidence type="ECO:0000256" key="1">
    <source>
        <dbReference type="ARBA" id="ARBA00010617"/>
    </source>
</evidence>
<dbReference type="CDD" id="cd00302">
    <property type="entry name" value="cytochrome_P450"/>
    <property type="match status" value="1"/>
</dbReference>
<dbReference type="OrthoDB" id="1470350at2759"/>
<comment type="cofactor">
    <cofactor evidence="7">
        <name>heme</name>
        <dbReference type="ChEBI" id="CHEBI:30413"/>
    </cofactor>
</comment>
<dbReference type="InterPro" id="IPR050196">
    <property type="entry name" value="Cytochrome_P450_Monoox"/>
</dbReference>
<dbReference type="GO" id="GO:0004497">
    <property type="term" value="F:monooxygenase activity"/>
    <property type="evidence" value="ECO:0007669"/>
    <property type="project" value="UniProtKB-KW"/>
</dbReference>
<dbReference type="GO" id="GO:0020037">
    <property type="term" value="F:heme binding"/>
    <property type="evidence" value="ECO:0007669"/>
    <property type="project" value="InterPro"/>
</dbReference>
<name>A0A9N9J7U6_9GLOM</name>
<evidence type="ECO:0000256" key="2">
    <source>
        <dbReference type="ARBA" id="ARBA00022617"/>
    </source>
</evidence>
<organism evidence="9 10">
    <name type="scientific">Acaulospora morrowiae</name>
    <dbReference type="NCBI Taxonomy" id="94023"/>
    <lineage>
        <taxon>Eukaryota</taxon>
        <taxon>Fungi</taxon>
        <taxon>Fungi incertae sedis</taxon>
        <taxon>Mucoromycota</taxon>
        <taxon>Glomeromycotina</taxon>
        <taxon>Glomeromycetes</taxon>
        <taxon>Diversisporales</taxon>
        <taxon>Acaulosporaceae</taxon>
        <taxon>Acaulospora</taxon>
    </lineage>
</organism>
<evidence type="ECO:0000256" key="5">
    <source>
        <dbReference type="ARBA" id="ARBA00023004"/>
    </source>
</evidence>